<keyword evidence="2" id="KW-1185">Reference proteome</keyword>
<organism evidence="1 2">
    <name type="scientific">Sabulicella glaciei</name>
    <dbReference type="NCBI Taxonomy" id="2984948"/>
    <lineage>
        <taxon>Bacteria</taxon>
        <taxon>Pseudomonadati</taxon>
        <taxon>Pseudomonadota</taxon>
        <taxon>Alphaproteobacteria</taxon>
        <taxon>Acetobacterales</taxon>
        <taxon>Acetobacteraceae</taxon>
        <taxon>Sabulicella</taxon>
    </lineage>
</organism>
<dbReference type="EMBL" id="JAPFQI010000017">
    <property type="protein sequence ID" value="MCW8087505.1"/>
    <property type="molecule type" value="Genomic_DNA"/>
</dbReference>
<dbReference type="Proteomes" id="UP001526430">
    <property type="component" value="Unassembled WGS sequence"/>
</dbReference>
<proteinExistence type="predicted"/>
<reference evidence="1 2" key="1">
    <citation type="submission" date="2022-10" db="EMBL/GenBank/DDBJ databases">
        <title>Roseococcus glaciei nov., sp. nov., isolated from glacier.</title>
        <authorList>
            <person name="Liu Q."/>
            <person name="Xin Y.-H."/>
        </authorList>
    </citation>
    <scope>NUCLEOTIDE SEQUENCE [LARGE SCALE GENOMIC DNA]</scope>
    <source>
        <strain evidence="1 2">MDT2-1-1</strain>
    </source>
</reference>
<dbReference type="RefSeq" id="WP_301591709.1">
    <property type="nucleotide sequence ID" value="NZ_JAPFQI010000017.1"/>
</dbReference>
<protein>
    <submittedName>
        <fullName evidence="1">Uncharacterized protein</fullName>
    </submittedName>
</protein>
<gene>
    <name evidence="1" type="ORF">OF850_17905</name>
</gene>
<evidence type="ECO:0000313" key="2">
    <source>
        <dbReference type="Proteomes" id="UP001526430"/>
    </source>
</evidence>
<sequence length="429" mass="47295">MRFRERLKRAIIRRLVARMPPDAHVATESPELRTRLEAVFDAPFYLAAQPDVARAGVAPLEHYLEHGWRELRDPSPAFDVSWYLSTYADVARAGVEPLSHYLQHGGAEGRRPAPNFDPDFYLSQLPDAPTGLETPLEHFLRVGAALGLRIHQVDVAQISMTRAAQIEASGWSPSQALLGLAAQTLTAHAGTEPALAALEGTLSELPFLPHTPHSLDRKWREIFQSLRSRPHVLVLVDRIDDREVSDFLDGFARAADEAGCLPNAFVLAVDEAEPSVGLDLSSDLDWMSLSEFDPPNSRETREALVAALLWSIRPPVVIAFRTEIGLHVLRRYSTQLRRHLRIVVALVSPEGSDRPAALAGALSHLEFADLVLAGSHGITEDERLTHGLPKEAATRVLPLDMEVGGGDRTWDRLAALLRVDVPPDPRSVL</sequence>
<name>A0ABT3NZB1_9PROT</name>
<accession>A0ABT3NZB1</accession>
<evidence type="ECO:0000313" key="1">
    <source>
        <dbReference type="EMBL" id="MCW8087505.1"/>
    </source>
</evidence>
<comment type="caution">
    <text evidence="1">The sequence shown here is derived from an EMBL/GenBank/DDBJ whole genome shotgun (WGS) entry which is preliminary data.</text>
</comment>